<feature type="compositionally biased region" description="Polar residues" evidence="1">
    <location>
        <begin position="692"/>
        <end position="701"/>
    </location>
</feature>
<feature type="compositionally biased region" description="Low complexity" evidence="1">
    <location>
        <begin position="308"/>
        <end position="318"/>
    </location>
</feature>
<evidence type="ECO:0000313" key="3">
    <source>
        <dbReference type="Proteomes" id="UP001162156"/>
    </source>
</evidence>
<feature type="compositionally biased region" description="Basic and acidic residues" evidence="1">
    <location>
        <begin position="394"/>
        <end position="405"/>
    </location>
</feature>
<dbReference type="EMBL" id="JANEYF010004418">
    <property type="protein sequence ID" value="KAJ8931271.1"/>
    <property type="molecule type" value="Genomic_DNA"/>
</dbReference>
<evidence type="ECO:0000256" key="1">
    <source>
        <dbReference type="SAM" id="MobiDB-lite"/>
    </source>
</evidence>
<feature type="region of interest" description="Disordered" evidence="1">
    <location>
        <begin position="1"/>
        <end position="53"/>
    </location>
</feature>
<feature type="region of interest" description="Disordered" evidence="1">
    <location>
        <begin position="727"/>
        <end position="750"/>
    </location>
</feature>
<feature type="compositionally biased region" description="Basic and acidic residues" evidence="1">
    <location>
        <begin position="637"/>
        <end position="660"/>
    </location>
</feature>
<dbReference type="Proteomes" id="UP001162156">
    <property type="component" value="Unassembled WGS sequence"/>
</dbReference>
<feature type="compositionally biased region" description="Polar residues" evidence="1">
    <location>
        <begin position="878"/>
        <end position="891"/>
    </location>
</feature>
<keyword evidence="3" id="KW-1185">Reference proteome</keyword>
<feature type="region of interest" description="Disordered" evidence="1">
    <location>
        <begin position="615"/>
        <end position="709"/>
    </location>
</feature>
<evidence type="ECO:0000313" key="2">
    <source>
        <dbReference type="EMBL" id="KAJ8931271.1"/>
    </source>
</evidence>
<comment type="caution">
    <text evidence="2">The sequence shown here is derived from an EMBL/GenBank/DDBJ whole genome shotgun (WGS) entry which is preliminary data.</text>
</comment>
<sequence length="1115" mass="122367">MFLFQVKQQQPSTGFSNASNNAPTTSQVNSVAQSSTLLSQNSHPTSQPNSNISQTSIQMQHPSLFQPQIQSKNLLTLTQTNNSLPLPHQSNVPTQNNMSQPGISLTQSKVPLSQQNISKNPLMQTNMTLPQTSKMSQATTLSSHLPTTSTTSLSNSTDSITIPTSMISQSQSTLSNVISKSLPSPPPYSVAISRPWDTLIHGNSLMDLTPSITDLKSDVLDELLPTLERELSHSPLPELPEDFLSVHSNIISTPASMVPPAEDNRKFLINPLTGELEPQSSGESDTEELKDVFTGLPSPAALSDDDTSSTTRPDVTTDQSDSETRSSDTTKPPRSMLVLLTRSLKKASASMIAAGEELRVPPLHISLRGRNSVVIKNKNKLNPDGTPMKPKVRKNQEHGKIKKNDSGSIPTSEELVENASDTIANESVVDQMKSKVNSLEQKKFKKFKATHEHKDIVASLSQESDLKSKFIIHNHYKDKQKERRGSDSELVRNNKKYIDSNGIMCDEKKRRLSQAEQVDEEQPAILGSTNVGTIMGLPQKLRKDKVKVKDVFKKDTNRTKIFNKNLGDKLQSKQVILPTAGEMNMEAKFKQGLLEGTGEKGVLRPPHRTEVVNHLTAENSRIETTEKVAKTISDTTSLKDKSPEPDKCNTPDRKSVELNEKQTAVTGSRSPNSGTGQGEDSGIESMDALSEKSPNQASQSPHADILPPKTQVPNMLDIEAQLAKMEGLNGDTDRGGGETVDTSPAEDVNENKCHHDQTAKLKQCCELTCALQDSLKQGTVSLTTALSPPTLPAKQPEISLVPLKVKKEDDLEPLPVRVTPALYTYSNPDKSRGGSESPTLSDEDSNSCSTNSTMHSSKQNRSLLEQLLIEIPNDHQGVPSSPSPATRSSVRTRALSKLGSPELSSPMSKNTRTMPTTKRKRNASDSSNHSLEEARKKPRKVSETPLETIKTRHNEPNKANNIKKGMAKVQQEESSDSDEPLIEKLRKPANTVNTQSNNVAIKSKVKPGSGTAANNNKTVVVNTRRSVRSNMPAQNTRSKGDKIQSESEALRRKTRSAGEFFKFICCDQLGLVLIDIEWILPNYGMIGIFKISSVYFTKCEFVLMLDEWAEHSQRN</sequence>
<feature type="compositionally biased region" description="Polar residues" evidence="1">
    <location>
        <begin position="88"/>
        <end position="104"/>
    </location>
</feature>
<reference evidence="2" key="1">
    <citation type="journal article" date="2023" name="Insect Mol. Biol.">
        <title>Genome sequencing provides insights into the evolution of gene families encoding plant cell wall-degrading enzymes in longhorned beetles.</title>
        <authorList>
            <person name="Shin N.R."/>
            <person name="Okamura Y."/>
            <person name="Kirsch R."/>
            <person name="Pauchet Y."/>
        </authorList>
    </citation>
    <scope>NUCLEOTIDE SEQUENCE</scope>
    <source>
        <strain evidence="2">RBIC_L_NR</strain>
    </source>
</reference>
<feature type="compositionally biased region" description="Low complexity" evidence="1">
    <location>
        <begin position="139"/>
        <end position="157"/>
    </location>
</feature>
<dbReference type="AlphaFoldDB" id="A0AAV8X091"/>
<feature type="compositionally biased region" description="Polar residues" evidence="1">
    <location>
        <begin position="902"/>
        <end position="916"/>
    </location>
</feature>
<name>A0AAV8X091_9CUCU</name>
<protein>
    <submittedName>
        <fullName evidence="2">Uncharacterized protein</fullName>
    </submittedName>
</protein>
<proteinExistence type="predicted"/>
<feature type="region of interest" description="Disordered" evidence="1">
    <location>
        <begin position="822"/>
        <end position="860"/>
    </location>
</feature>
<feature type="region of interest" description="Disordered" evidence="1">
    <location>
        <begin position="873"/>
        <end position="980"/>
    </location>
</feature>
<feature type="region of interest" description="Disordered" evidence="1">
    <location>
        <begin position="81"/>
        <end position="104"/>
    </location>
</feature>
<feature type="compositionally biased region" description="Polar residues" evidence="1">
    <location>
        <begin position="824"/>
        <end position="860"/>
    </location>
</feature>
<feature type="compositionally biased region" description="Polar residues" evidence="1">
    <location>
        <begin position="661"/>
        <end position="674"/>
    </location>
</feature>
<feature type="compositionally biased region" description="Basic and acidic residues" evidence="1">
    <location>
        <begin position="620"/>
        <end position="629"/>
    </location>
</feature>
<feature type="region of interest" description="Disordered" evidence="1">
    <location>
        <begin position="132"/>
        <end position="157"/>
    </location>
</feature>
<feature type="region of interest" description="Disordered" evidence="1">
    <location>
        <begin position="377"/>
        <end position="411"/>
    </location>
</feature>
<feature type="region of interest" description="Disordered" evidence="1">
    <location>
        <begin position="295"/>
        <end position="337"/>
    </location>
</feature>
<organism evidence="2 3">
    <name type="scientific">Rhamnusium bicolor</name>
    <dbReference type="NCBI Taxonomy" id="1586634"/>
    <lineage>
        <taxon>Eukaryota</taxon>
        <taxon>Metazoa</taxon>
        <taxon>Ecdysozoa</taxon>
        <taxon>Arthropoda</taxon>
        <taxon>Hexapoda</taxon>
        <taxon>Insecta</taxon>
        <taxon>Pterygota</taxon>
        <taxon>Neoptera</taxon>
        <taxon>Endopterygota</taxon>
        <taxon>Coleoptera</taxon>
        <taxon>Polyphaga</taxon>
        <taxon>Cucujiformia</taxon>
        <taxon>Chrysomeloidea</taxon>
        <taxon>Cerambycidae</taxon>
        <taxon>Lepturinae</taxon>
        <taxon>Rhagiini</taxon>
        <taxon>Rhamnusium</taxon>
    </lineage>
</organism>
<gene>
    <name evidence="2" type="ORF">NQ314_015837</name>
</gene>
<accession>A0AAV8X091</accession>